<name>X0XB79_9ZZZZ</name>
<sequence length="67" mass="7936">MLTTYAMKKVKLISYNNSFYQNEHKGDNRVPPLNVDIEVLRIDKSGWYVLKGYPYTYHPNDLELVKN</sequence>
<dbReference type="EMBL" id="BARS01040899">
    <property type="protein sequence ID" value="GAG40439.1"/>
    <property type="molecule type" value="Genomic_DNA"/>
</dbReference>
<comment type="caution">
    <text evidence="1">The sequence shown here is derived from an EMBL/GenBank/DDBJ whole genome shotgun (WGS) entry which is preliminary data.</text>
</comment>
<proteinExistence type="predicted"/>
<reference evidence="1" key="1">
    <citation type="journal article" date="2014" name="Front. Microbiol.">
        <title>High frequency of phylogenetically diverse reductive dehalogenase-homologous genes in deep subseafloor sedimentary metagenomes.</title>
        <authorList>
            <person name="Kawai M."/>
            <person name="Futagami T."/>
            <person name="Toyoda A."/>
            <person name="Takaki Y."/>
            <person name="Nishi S."/>
            <person name="Hori S."/>
            <person name="Arai W."/>
            <person name="Tsubouchi T."/>
            <person name="Morono Y."/>
            <person name="Uchiyama I."/>
            <person name="Ito T."/>
            <person name="Fujiyama A."/>
            <person name="Inagaki F."/>
            <person name="Takami H."/>
        </authorList>
    </citation>
    <scope>NUCLEOTIDE SEQUENCE</scope>
    <source>
        <strain evidence="1">Expedition CK06-06</strain>
    </source>
</reference>
<gene>
    <name evidence="1" type="ORF">S01H1_62282</name>
</gene>
<dbReference type="AlphaFoldDB" id="X0XB79"/>
<protein>
    <submittedName>
        <fullName evidence="1">Uncharacterized protein</fullName>
    </submittedName>
</protein>
<accession>X0XB79</accession>
<evidence type="ECO:0000313" key="1">
    <source>
        <dbReference type="EMBL" id="GAG40439.1"/>
    </source>
</evidence>
<organism evidence="1">
    <name type="scientific">marine sediment metagenome</name>
    <dbReference type="NCBI Taxonomy" id="412755"/>
    <lineage>
        <taxon>unclassified sequences</taxon>
        <taxon>metagenomes</taxon>
        <taxon>ecological metagenomes</taxon>
    </lineage>
</organism>